<organism evidence="2 3">
    <name type="scientific">Marchantia polymorpha subsp. ruderalis</name>
    <dbReference type="NCBI Taxonomy" id="1480154"/>
    <lineage>
        <taxon>Eukaryota</taxon>
        <taxon>Viridiplantae</taxon>
        <taxon>Streptophyta</taxon>
        <taxon>Embryophyta</taxon>
        <taxon>Marchantiophyta</taxon>
        <taxon>Marchantiopsida</taxon>
        <taxon>Marchantiidae</taxon>
        <taxon>Marchantiales</taxon>
        <taxon>Marchantiaceae</taxon>
        <taxon>Marchantia</taxon>
    </lineage>
</organism>
<name>A0A176VLC3_MARPO</name>
<dbReference type="EMBL" id="LVLJ01003353">
    <property type="protein sequence ID" value="OAE21700.1"/>
    <property type="molecule type" value="Genomic_DNA"/>
</dbReference>
<evidence type="ECO:0000256" key="1">
    <source>
        <dbReference type="SAM" id="MobiDB-lite"/>
    </source>
</evidence>
<evidence type="ECO:0000313" key="2">
    <source>
        <dbReference type="EMBL" id="OAE21700.1"/>
    </source>
</evidence>
<feature type="compositionally biased region" description="Basic and acidic residues" evidence="1">
    <location>
        <begin position="124"/>
        <end position="134"/>
    </location>
</feature>
<comment type="caution">
    <text evidence="2">The sequence shown here is derived from an EMBL/GenBank/DDBJ whole genome shotgun (WGS) entry which is preliminary data.</text>
</comment>
<feature type="compositionally biased region" description="Acidic residues" evidence="1">
    <location>
        <begin position="1"/>
        <end position="10"/>
    </location>
</feature>
<accession>A0A176VLC3</accession>
<sequence>MESSEGAEEEDHSRPRIPPQTTARKPVQVEVLLKRHKQNGDWRRGGRCSVEKTIAPTNVSAEVAADEPIQPVITGEPSVVTVKVPAEIVVEVGGTVRNVTEDLEPPPLEEEVRSKAAVTPRNTAEAKSEGDILQRKSHINPEVFPIKHYRG</sequence>
<evidence type="ECO:0000313" key="3">
    <source>
        <dbReference type="Proteomes" id="UP000077202"/>
    </source>
</evidence>
<keyword evidence="3" id="KW-1185">Reference proteome</keyword>
<protein>
    <submittedName>
        <fullName evidence="2">Uncharacterized protein</fullName>
    </submittedName>
</protein>
<dbReference type="Proteomes" id="UP000077202">
    <property type="component" value="Unassembled WGS sequence"/>
</dbReference>
<dbReference type="AlphaFoldDB" id="A0A176VLC3"/>
<proteinExistence type="predicted"/>
<gene>
    <name evidence="2" type="ORF">AXG93_1275s1110</name>
</gene>
<reference evidence="2" key="1">
    <citation type="submission" date="2016-03" db="EMBL/GenBank/DDBJ databases">
        <title>Mechanisms controlling the formation of the plant cell surface in tip-growing cells are functionally conserved among land plants.</title>
        <authorList>
            <person name="Honkanen S."/>
            <person name="Jones V.A."/>
            <person name="Morieri G."/>
            <person name="Champion C."/>
            <person name="Hetherington A.J."/>
            <person name="Kelly S."/>
            <person name="Saint-Marcoux D."/>
            <person name="Proust H."/>
            <person name="Prescott H."/>
            <person name="Dolan L."/>
        </authorList>
    </citation>
    <scope>NUCLEOTIDE SEQUENCE [LARGE SCALE GENOMIC DNA]</scope>
    <source>
        <tissue evidence="2">Whole gametophyte</tissue>
    </source>
</reference>
<feature type="region of interest" description="Disordered" evidence="1">
    <location>
        <begin position="100"/>
        <end position="151"/>
    </location>
</feature>
<feature type="region of interest" description="Disordered" evidence="1">
    <location>
        <begin position="1"/>
        <end position="26"/>
    </location>
</feature>